<sequence length="170" mass="18451">MQVKSRHHLRGDEIRRIETTIERSLGVALDADSYERVDFDDSDTDLVLVDGDPFIAYFEQSVSSEEDHTELSPFLTVRGANAYPPQQHVVTVDTGAISFVSDGADVMRPGIAAVDDGIESGDLVAISEESHGKILAIGRARVSSDDLLGDSGKVIDSLHHVGDELYQVTL</sequence>
<comment type="caution">
    <text evidence="2">The sequence shown here is derived from an EMBL/GenBank/DDBJ whole genome shotgun (WGS) entry which is preliminary data.</text>
</comment>
<name>A0ABD5YV22_9EURY</name>
<dbReference type="AlphaFoldDB" id="A0ABD5YV22"/>
<dbReference type="InterPro" id="IPR004521">
    <property type="entry name" value="Uncharacterised_CHP00451"/>
</dbReference>
<evidence type="ECO:0000259" key="1">
    <source>
        <dbReference type="SMART" id="SM00359"/>
    </source>
</evidence>
<dbReference type="InterPro" id="IPR016437">
    <property type="entry name" value="MCT-1/Tma20"/>
</dbReference>
<dbReference type="InterPro" id="IPR015947">
    <property type="entry name" value="PUA-like_sf"/>
</dbReference>
<dbReference type="NCBIfam" id="NF011154">
    <property type="entry name" value="PRK14560.1-6"/>
    <property type="match status" value="1"/>
</dbReference>
<organism evidence="2 3">
    <name type="scientific">Halocatena marina</name>
    <dbReference type="NCBI Taxonomy" id="2934937"/>
    <lineage>
        <taxon>Archaea</taxon>
        <taxon>Methanobacteriati</taxon>
        <taxon>Methanobacteriota</taxon>
        <taxon>Stenosarchaea group</taxon>
        <taxon>Halobacteria</taxon>
        <taxon>Halobacteriales</taxon>
        <taxon>Natronomonadaceae</taxon>
        <taxon>Halocatena</taxon>
    </lineage>
</organism>
<accession>A0ABD5YV22</accession>
<dbReference type="PIRSF" id="PIRSF005067">
    <property type="entry name" value="Tma_RNA-bind_prd"/>
    <property type="match status" value="1"/>
</dbReference>
<dbReference type="SUPFAM" id="SSF88697">
    <property type="entry name" value="PUA domain-like"/>
    <property type="match status" value="1"/>
</dbReference>
<evidence type="ECO:0000313" key="3">
    <source>
        <dbReference type="Proteomes" id="UP001596417"/>
    </source>
</evidence>
<reference evidence="2 3" key="1">
    <citation type="journal article" date="2019" name="Int. J. Syst. Evol. Microbiol.">
        <title>The Global Catalogue of Microorganisms (GCM) 10K type strain sequencing project: providing services to taxonomists for standard genome sequencing and annotation.</title>
        <authorList>
            <consortium name="The Broad Institute Genomics Platform"/>
            <consortium name="The Broad Institute Genome Sequencing Center for Infectious Disease"/>
            <person name="Wu L."/>
            <person name="Ma J."/>
        </authorList>
    </citation>
    <scope>NUCLEOTIDE SEQUENCE [LARGE SCALE GENOMIC DNA]</scope>
    <source>
        <strain evidence="2 3">RDMS1</strain>
    </source>
</reference>
<dbReference type="RefSeq" id="WP_248909386.1">
    <property type="nucleotide sequence ID" value="NZ_CP109979.1"/>
</dbReference>
<dbReference type="EMBL" id="JBHTAX010000001">
    <property type="protein sequence ID" value="MFC7191558.1"/>
    <property type="molecule type" value="Genomic_DNA"/>
</dbReference>
<dbReference type="PANTHER" id="PTHR22798">
    <property type="entry name" value="MCT-1 PROTEIN"/>
    <property type="match status" value="1"/>
</dbReference>
<dbReference type="Proteomes" id="UP001596417">
    <property type="component" value="Unassembled WGS sequence"/>
</dbReference>
<dbReference type="InterPro" id="IPR022430">
    <property type="entry name" value="CHP03684"/>
</dbReference>
<dbReference type="Pfam" id="PF01472">
    <property type="entry name" value="PUA"/>
    <property type="match status" value="1"/>
</dbReference>
<feature type="domain" description="PUA" evidence="1">
    <location>
        <begin position="88"/>
        <end position="162"/>
    </location>
</feature>
<keyword evidence="3" id="KW-1185">Reference proteome</keyword>
<protein>
    <submittedName>
        <fullName evidence="2">RNA-binding protein</fullName>
    </submittedName>
</protein>
<proteinExistence type="predicted"/>
<dbReference type="NCBIfam" id="TIGR00451">
    <property type="entry name" value="unchar_dom_2"/>
    <property type="match status" value="1"/>
</dbReference>
<dbReference type="SMART" id="SM00359">
    <property type="entry name" value="PUA"/>
    <property type="match status" value="1"/>
</dbReference>
<dbReference type="InterPro" id="IPR002478">
    <property type="entry name" value="PUA"/>
</dbReference>
<evidence type="ECO:0000313" key="2">
    <source>
        <dbReference type="EMBL" id="MFC7191558.1"/>
    </source>
</evidence>
<dbReference type="PROSITE" id="PS50890">
    <property type="entry name" value="PUA"/>
    <property type="match status" value="1"/>
</dbReference>
<gene>
    <name evidence="2" type="ORF">ACFQL7_18310</name>
</gene>
<dbReference type="GeneID" id="76201300"/>
<dbReference type="Gene3D" id="3.10.400.20">
    <property type="match status" value="1"/>
</dbReference>
<dbReference type="PANTHER" id="PTHR22798:SF0">
    <property type="entry name" value="MALIGNANT T-CELL-AMPLIFIED SEQUENCE 1"/>
    <property type="match status" value="1"/>
</dbReference>
<dbReference type="NCBIfam" id="TIGR03684">
    <property type="entry name" value="arCOG00985"/>
    <property type="match status" value="1"/>
</dbReference>